<dbReference type="EMBL" id="QTJV01000020">
    <property type="protein sequence ID" value="RFM30670.1"/>
    <property type="molecule type" value="Genomic_DNA"/>
</dbReference>
<dbReference type="Proteomes" id="UP000261174">
    <property type="component" value="Unassembled WGS sequence"/>
</dbReference>
<dbReference type="InterPro" id="IPR046020">
    <property type="entry name" value="DUF5977"/>
</dbReference>
<gene>
    <name evidence="2" type="ORF">DXN04_32525</name>
</gene>
<evidence type="ECO:0000259" key="1">
    <source>
        <dbReference type="Pfam" id="PF19404"/>
    </source>
</evidence>
<proteinExistence type="predicted"/>
<comment type="caution">
    <text evidence="2">The sequence shown here is derived from an EMBL/GenBank/DDBJ whole genome shotgun (WGS) entry which is preliminary data.</text>
</comment>
<feature type="domain" description="DUF5977" evidence="1">
    <location>
        <begin position="1167"/>
        <end position="1229"/>
    </location>
</feature>
<reference evidence="2 3" key="1">
    <citation type="submission" date="2018-08" db="EMBL/GenBank/DDBJ databases">
        <title>Chitinophaga sp. K20C18050901, a novel bacterium isolated from forest soil.</title>
        <authorList>
            <person name="Wang C."/>
        </authorList>
    </citation>
    <scope>NUCLEOTIDE SEQUENCE [LARGE SCALE GENOMIC DNA]</scope>
    <source>
        <strain evidence="2 3">K20C18050901</strain>
    </source>
</reference>
<evidence type="ECO:0000313" key="3">
    <source>
        <dbReference type="Proteomes" id="UP000261174"/>
    </source>
</evidence>
<feature type="domain" description="DUF5977" evidence="1">
    <location>
        <begin position="1362"/>
        <end position="1424"/>
    </location>
</feature>
<feature type="domain" description="DUF5977" evidence="1">
    <location>
        <begin position="1529"/>
        <end position="1593"/>
    </location>
</feature>
<feature type="domain" description="DUF5977" evidence="1">
    <location>
        <begin position="1296"/>
        <end position="1360"/>
    </location>
</feature>
<dbReference type="OrthoDB" id="680656at2"/>
<name>A0A3E1NRY1_9BACT</name>
<dbReference type="RefSeq" id="WP_116857603.1">
    <property type="nucleotide sequence ID" value="NZ_QTJV01000020.1"/>
</dbReference>
<sequence length="1693" mass="186590">MLQTDAQDNPIVPLPADQAELFKYTSTPVSLYTGVPQIAYPIYEINTGKIKVPIALSYHASGIKVGQKATWVGLGWNCMPGGSISRSIRGIEDETTERGWFNHFHNIDTIEKMSDYTSMAALKEGTSFDLQPDFFNLSIPGKSCRFFYSRRDKKFVTAPYQAIRIQRNSSNNYQVTDDDGTRYFFEQKLYSFNDNQGTKQHIVGWNLTSIISNDAKDTVTFTYATGTSAERSPDEVHSYSRSYHMNTSDADEANWMPDDPVKSYSYSYSYTPKLSEITFRQGKVKFFANTVRIDYGNNALDSVVVYSKDNDTYQRVKKVTLAYDYFFTGNSYPSFGDYRLKLLSFTKEDVAGQQPERYSFEYDSTKLPNISSDGVDWWGYYNGKASQGTLLPAALPEVENLQPYGNLGMADRNPSETAILAGTLNKVIYPTGGYTKYNFGISKFYDVTTYSATTNLVNVTFAGKSASQQIIKDTSINFQVRPPNNTEKNYAIDINITLSRHSPNSKTNAQLVYLYDVTTSTAQPILNWPAQADEYDTSAKSYTASYLCDTSHTYQLYLYINDYSTTSIMANISMSVLNQRGTSSIGGGIRIESIESYNNDNTLQKRDVYKYGASENDGGYLITASDEIKNKNYIGVITQRNRFRGTGECIAVEGYRYTFIGQSYYPTVNFQGANVVYNYVTRYEYNNNKPNGKTMYQYILPTDYTVIGNPGTFAGKERIDNSLADDLLANEKIFRFNAADSTFDLIKWTYNSYGINNLSVDTGILMYDKIYYIDLCGNESGIYSFGYNYIPIKSGGRNLASTTVREYDDNGTIFENKVDYTYNDKNYPKTVTKLNSKSDTIVTKIYYPGEHSSSDGNASVLNSMVYRNMIRQPYWQGNYTNGNLLSYKHTLFGNSWGTNDSLIAPKIDSSWQLGNDNSLPANTIAYQSYGPYGNIRQIRDDRGITSAYTWTADGTYPVSQTAGAALNQVLYDGFEYINTWTGITRDAAIFHTGKYAGLINGANTYINPNWLYVSLLDATTFRFSGWIYSNGPSTTINLLSKSSATSTGYTNMANISSSETGKWVYIEKEYTVPAGTPYITISLTNNGSGKVWFDDIKLRPSASQMSTYTFDPLIGMTSKSDEGNHTLYYEFDGLNRLKLIRNKDRNILKMYCYNYAGEIDQCDGAVYYNDYQSKNFTKTCSSGSTSVVTYAVEAGRYASRISVADANAKALADITANGQSYANKMGDCSYYISEQLVDTFYSSKCTNGGISSPIEYRLAGGTDTSYISQDDANAKALAKFQSLGQAYADLKGYCVYYNTAQSGRFQKTNCTDSRSEGSWITATIPANSYSSLVSLDSANAIAKAALKDSGTAQANRSGICYYFSDQQQVTKARACDSGYVGTNVTYVVAARHDSTMISKDTANAMALRYANANAQSYANTNGTCQTCNLLFSKKSGSGNLNPFSITVTNSTTGIVVYQKNFSPLTDEVLKACAVIPTGATYTVTIASTSQVYVTINNTTKTITANGSQTWTAVSPTINVVLSTVAPTVYSSAASSGSYTKTNCAGDSTGVGYIYTLAAGLYTSTISQADANAQAQAYANQQGPIAANQYGYCIPSGKNFGVVVKRGATDPGTLSIVATNNSTSAKAVATTAKTVWPYYTTVATGVTYTITMQMITGTGSCTASINGVEKTFTASTVATFTGISPTTFILVWKN</sequence>
<protein>
    <recommendedName>
        <fullName evidence="1">DUF5977 domain-containing protein</fullName>
    </recommendedName>
</protein>
<dbReference type="Gene3D" id="2.60.120.260">
    <property type="entry name" value="Galactose-binding domain-like"/>
    <property type="match status" value="1"/>
</dbReference>
<accession>A0A3E1NRY1</accession>
<dbReference type="Pfam" id="PF19404">
    <property type="entry name" value="DUF5977"/>
    <property type="match status" value="5"/>
</dbReference>
<organism evidence="2 3">
    <name type="scientific">Chitinophaga silvisoli</name>
    <dbReference type="NCBI Taxonomy" id="2291814"/>
    <lineage>
        <taxon>Bacteria</taxon>
        <taxon>Pseudomonadati</taxon>
        <taxon>Bacteroidota</taxon>
        <taxon>Chitinophagia</taxon>
        <taxon>Chitinophagales</taxon>
        <taxon>Chitinophagaceae</taxon>
        <taxon>Chitinophaga</taxon>
    </lineage>
</organism>
<keyword evidence="3" id="KW-1185">Reference proteome</keyword>
<evidence type="ECO:0000313" key="2">
    <source>
        <dbReference type="EMBL" id="RFM30670.1"/>
    </source>
</evidence>
<feature type="domain" description="DUF5977" evidence="1">
    <location>
        <begin position="1231"/>
        <end position="1295"/>
    </location>
</feature>